<gene>
    <name evidence="5" type="ORF">T265_02322</name>
</gene>
<dbReference type="InterPro" id="IPR036249">
    <property type="entry name" value="Thioredoxin-like_sf"/>
</dbReference>
<dbReference type="STRING" id="6198.A0A075AIC8"/>
<dbReference type="Gene3D" id="1.10.168.10">
    <property type="entry name" value="Phosducin, domain 2"/>
    <property type="match status" value="1"/>
</dbReference>
<evidence type="ECO:0000313" key="5">
    <source>
        <dbReference type="EMBL" id="KER31409.1"/>
    </source>
</evidence>
<accession>A0A075AIC8</accession>
<dbReference type="OrthoDB" id="70588at2759"/>
<dbReference type="EMBL" id="KL596646">
    <property type="protein sequence ID" value="KER31409.1"/>
    <property type="molecule type" value="Genomic_DNA"/>
</dbReference>
<dbReference type="PANTHER" id="PTHR46052:SF1">
    <property type="entry name" value="PHOSDUCIN-LIKE PROTEIN"/>
    <property type="match status" value="1"/>
</dbReference>
<dbReference type="PANTHER" id="PTHR46052">
    <property type="entry name" value="PHOSDUCIN-LIKE PROTEIN"/>
    <property type="match status" value="1"/>
</dbReference>
<dbReference type="InterPro" id="IPR024253">
    <property type="entry name" value="Phosducin_thioredoxin-like_dom"/>
</dbReference>
<name>A0A075AIC8_OPIVI</name>
<evidence type="ECO:0000256" key="3">
    <source>
        <dbReference type="SAM" id="MobiDB-lite"/>
    </source>
</evidence>
<organism evidence="5 6">
    <name type="scientific">Opisthorchis viverrini</name>
    <name type="common">Southeast Asian liver fluke</name>
    <dbReference type="NCBI Taxonomy" id="6198"/>
    <lineage>
        <taxon>Eukaryota</taxon>
        <taxon>Metazoa</taxon>
        <taxon>Spiralia</taxon>
        <taxon>Lophotrochozoa</taxon>
        <taxon>Platyhelminthes</taxon>
        <taxon>Trematoda</taxon>
        <taxon>Digenea</taxon>
        <taxon>Opisthorchiida</taxon>
        <taxon>Opisthorchiata</taxon>
        <taxon>Opisthorchiidae</taxon>
        <taxon>Opisthorchis</taxon>
    </lineage>
</organism>
<sequence>MISRHYRLSGPVDRQVMSLSFDDRLLGEKVNNYCSSSEDEGENGEGDEEPSSQMLPEPGASSIPHPDFSNQPQTGPKGVLSDYKQYKALERLKEAQKEEELIDAAKKNTLISQTHAEECVTKMQDLAVSEVLESLDDDDEFIALYRQNRMRELKMSLERLPVFGTVYTLTSSNFVQEIDSTDPSVTVVVHIYEPDNSACRKVNDYLETLCTEYPHVRFCRIQASNAHLSYQFSRSGVPAIVVYKRGEVIGNMLRIDRDLGNEFYASDLENFLVERGFLPDKTIGVLLNARLNAAASKTS</sequence>
<dbReference type="Proteomes" id="UP000054324">
    <property type="component" value="Unassembled WGS sequence"/>
</dbReference>
<evidence type="ECO:0000313" key="6">
    <source>
        <dbReference type="Proteomes" id="UP000054324"/>
    </source>
</evidence>
<dbReference type="SUPFAM" id="SSF52833">
    <property type="entry name" value="Thioredoxin-like"/>
    <property type="match status" value="1"/>
</dbReference>
<evidence type="ECO:0000259" key="4">
    <source>
        <dbReference type="Pfam" id="PF02114"/>
    </source>
</evidence>
<dbReference type="AlphaFoldDB" id="A0A075AIC8"/>
<reference evidence="5 6" key="1">
    <citation type="submission" date="2013-11" db="EMBL/GenBank/DDBJ databases">
        <title>Opisthorchis viverrini - life in the bile duct.</title>
        <authorList>
            <person name="Young N.D."/>
            <person name="Nagarajan N."/>
            <person name="Lin S.J."/>
            <person name="Korhonen P.K."/>
            <person name="Jex A.R."/>
            <person name="Hall R.S."/>
            <person name="Safavi-Hemami H."/>
            <person name="Kaewkong W."/>
            <person name="Bertrand D."/>
            <person name="Gao S."/>
            <person name="Seet Q."/>
            <person name="Wongkham S."/>
            <person name="Teh B.T."/>
            <person name="Wongkham C."/>
            <person name="Intapan P.M."/>
            <person name="Maleewong W."/>
            <person name="Yang X."/>
            <person name="Hu M."/>
            <person name="Wang Z."/>
            <person name="Hofmann A."/>
            <person name="Sternberg P.W."/>
            <person name="Tan P."/>
            <person name="Wang J."/>
            <person name="Gasser R.B."/>
        </authorList>
    </citation>
    <scope>NUCLEOTIDE SEQUENCE [LARGE SCALE GENOMIC DNA]</scope>
</reference>
<dbReference type="CDD" id="cd02987">
    <property type="entry name" value="Phd_like_Phd"/>
    <property type="match status" value="1"/>
</dbReference>
<feature type="region of interest" description="Disordered" evidence="3">
    <location>
        <begin position="33"/>
        <end position="79"/>
    </location>
</feature>
<keyword evidence="6" id="KW-1185">Reference proteome</keyword>
<proteinExistence type="inferred from homology"/>
<evidence type="ECO:0000256" key="1">
    <source>
        <dbReference type="ARBA" id="ARBA00009686"/>
    </source>
</evidence>
<feature type="compositionally biased region" description="Acidic residues" evidence="3">
    <location>
        <begin position="37"/>
        <end position="50"/>
    </location>
</feature>
<dbReference type="CTD" id="20316510"/>
<dbReference type="KEGG" id="ovi:T265_02322"/>
<dbReference type="RefSeq" id="XP_009164800.1">
    <property type="nucleotide sequence ID" value="XM_009166536.1"/>
</dbReference>
<feature type="domain" description="Phosducin" evidence="4">
    <location>
        <begin position="72"/>
        <end position="294"/>
    </location>
</feature>
<protein>
    <recommendedName>
        <fullName evidence="4">Phosducin domain-containing protein</fullName>
    </recommendedName>
</protein>
<dbReference type="InterPro" id="IPR023196">
    <property type="entry name" value="Phosducin_N_dom_sf"/>
</dbReference>
<evidence type="ECO:0000256" key="2">
    <source>
        <dbReference type="ARBA" id="ARBA00022553"/>
    </source>
</evidence>
<dbReference type="GeneID" id="20316510"/>
<dbReference type="PRINTS" id="PR00677">
    <property type="entry name" value="PHOSDUCIN"/>
</dbReference>
<dbReference type="GO" id="GO:0008277">
    <property type="term" value="P:regulation of G protein-coupled receptor signaling pathway"/>
    <property type="evidence" value="ECO:0007669"/>
    <property type="project" value="InterPro"/>
</dbReference>
<comment type="similarity">
    <text evidence="1">Belongs to the phosducin family.</text>
</comment>
<dbReference type="InterPro" id="IPR051499">
    <property type="entry name" value="Phosducin-like_reg"/>
</dbReference>
<dbReference type="InterPro" id="IPR001200">
    <property type="entry name" value="Phosducin"/>
</dbReference>
<dbReference type="Pfam" id="PF02114">
    <property type="entry name" value="Phosducin"/>
    <property type="match status" value="1"/>
</dbReference>
<keyword evidence="2" id="KW-0597">Phosphoprotein</keyword>
<dbReference type="Gene3D" id="3.40.30.10">
    <property type="entry name" value="Glutaredoxin"/>
    <property type="match status" value="1"/>
</dbReference>